<sequence>MTNDQYLIPMSYTSVIYSPEFEKATGLPFGVKGDRIFYYQIERPKPLKGEKERVELESITLRKGTNFIDTDAWEAVSKHPSNEDELARLIKIRAITIYTPDDPELCGKDTTDFADETIVQELVENSKDLEWLGLCLNVDRRLNVRKLISDRIRELKEEISAQRQRVAASSFS</sequence>
<dbReference type="RefSeq" id="WP_099066626.1">
    <property type="nucleotide sequence ID" value="NZ_LAHC01000006.1"/>
</dbReference>
<accession>A0ABX4KVA5</accession>
<organism evidence="1 2">
    <name type="scientific">Nostoc linckia z7</name>
    <dbReference type="NCBI Taxonomy" id="1628745"/>
    <lineage>
        <taxon>Bacteria</taxon>
        <taxon>Bacillati</taxon>
        <taxon>Cyanobacteriota</taxon>
        <taxon>Cyanophyceae</taxon>
        <taxon>Nostocales</taxon>
        <taxon>Nostocaceae</taxon>
        <taxon>Nostoc</taxon>
    </lineage>
</organism>
<evidence type="ECO:0000313" key="1">
    <source>
        <dbReference type="EMBL" id="PHK00175.1"/>
    </source>
</evidence>
<keyword evidence="2" id="KW-1185">Reference proteome</keyword>
<comment type="caution">
    <text evidence="1">The sequence shown here is derived from an EMBL/GenBank/DDBJ whole genome shotgun (WGS) entry which is preliminary data.</text>
</comment>
<evidence type="ECO:0000313" key="2">
    <source>
        <dbReference type="Proteomes" id="UP000222523"/>
    </source>
</evidence>
<name>A0ABX4KVA5_NOSLI</name>
<gene>
    <name evidence="1" type="ORF">VF04_04530</name>
</gene>
<proteinExistence type="predicted"/>
<reference evidence="1 2" key="1">
    <citation type="submission" date="2015-02" db="EMBL/GenBank/DDBJ databases">
        <title>Nostoc linckia genome annotation.</title>
        <authorList>
            <person name="Zhou Z."/>
        </authorList>
    </citation>
    <scope>NUCLEOTIDE SEQUENCE [LARGE SCALE GENOMIC DNA]</scope>
    <source>
        <strain evidence="2">z7</strain>
    </source>
</reference>
<dbReference type="EMBL" id="LAHC01000006">
    <property type="protein sequence ID" value="PHK00175.1"/>
    <property type="molecule type" value="Genomic_DNA"/>
</dbReference>
<protein>
    <submittedName>
        <fullName evidence="1">Uncharacterized protein</fullName>
    </submittedName>
</protein>
<dbReference type="Proteomes" id="UP000222523">
    <property type="component" value="Unassembled WGS sequence"/>
</dbReference>
<dbReference type="GeneID" id="57094401"/>